<organism evidence="8 9">
    <name type="scientific">Candidatus Magasanikbacteria bacterium CG11_big_fil_rev_8_21_14_0_20_39_34</name>
    <dbReference type="NCBI Taxonomy" id="1974653"/>
    <lineage>
        <taxon>Bacteria</taxon>
        <taxon>Candidatus Magasanikiibacteriota</taxon>
    </lineage>
</organism>
<comment type="caution">
    <text evidence="8">The sequence shown here is derived from an EMBL/GenBank/DDBJ whole genome shotgun (WGS) entry which is preliminary data.</text>
</comment>
<dbReference type="CDD" id="cd06530">
    <property type="entry name" value="S26_SPase_I"/>
    <property type="match status" value="1"/>
</dbReference>
<dbReference type="EC" id="3.4.21.89" evidence="3 6"/>
<dbReference type="InterPro" id="IPR019533">
    <property type="entry name" value="Peptidase_S26"/>
</dbReference>
<proteinExistence type="inferred from homology"/>
<sequence length="180" mass="20823">MPPISSWKIFERYLGLITKMIGIFLFSFIFIRFFIVSSSEINGPSMEPTFVDEDYFFVNRFIYLFVPPKRYDIIQIINLKEKKHIVKRIIGLPGETVILRGGSVYISKNNGSAFFTEKLDESSYLPPYTLTLPFGTEGVVSYYLQDNEYFVLGDNRNNSIDSREYGPILRSNIVGRVIKL</sequence>
<comment type="catalytic activity">
    <reaction evidence="1 6">
        <text>Cleavage of hydrophobic, N-terminal signal or leader sequences from secreted and periplasmic proteins.</text>
        <dbReference type="EC" id="3.4.21.89"/>
    </reaction>
</comment>
<keyword evidence="6" id="KW-0472">Membrane</keyword>
<dbReference type="Gene3D" id="2.10.109.10">
    <property type="entry name" value="Umud Fragment, subunit A"/>
    <property type="match status" value="1"/>
</dbReference>
<dbReference type="PROSITE" id="PS00760">
    <property type="entry name" value="SPASE_I_2"/>
    <property type="match status" value="1"/>
</dbReference>
<feature type="domain" description="Peptidase S26" evidence="7">
    <location>
        <begin position="19"/>
        <end position="177"/>
    </location>
</feature>
<keyword evidence="6" id="KW-0645">Protease</keyword>
<evidence type="ECO:0000256" key="1">
    <source>
        <dbReference type="ARBA" id="ARBA00000677"/>
    </source>
</evidence>
<reference evidence="8 9" key="1">
    <citation type="submission" date="2017-09" db="EMBL/GenBank/DDBJ databases">
        <title>Depth-based differentiation of microbial function through sediment-hosted aquifers and enrichment of novel symbionts in the deep terrestrial subsurface.</title>
        <authorList>
            <person name="Probst A.J."/>
            <person name="Ladd B."/>
            <person name="Jarett J.K."/>
            <person name="Geller-Mcgrath D.E."/>
            <person name="Sieber C.M."/>
            <person name="Emerson J.B."/>
            <person name="Anantharaman K."/>
            <person name="Thomas B.C."/>
            <person name="Malmstrom R."/>
            <person name="Stieglmeier M."/>
            <person name="Klingl A."/>
            <person name="Woyke T."/>
            <person name="Ryan C.M."/>
            <person name="Banfield J.F."/>
        </authorList>
    </citation>
    <scope>NUCLEOTIDE SEQUENCE [LARGE SCALE GENOMIC DNA]</scope>
    <source>
        <strain evidence="8">CG11_big_fil_rev_8_21_14_0_20_39_34</strain>
    </source>
</reference>
<keyword evidence="4 6" id="KW-0378">Hydrolase</keyword>
<dbReference type="InterPro" id="IPR019758">
    <property type="entry name" value="Pept_S26A_signal_pept_1_CS"/>
</dbReference>
<feature type="active site" evidence="5">
    <location>
        <position position="45"/>
    </location>
</feature>
<dbReference type="AlphaFoldDB" id="A0A2H0N4T1"/>
<dbReference type="PANTHER" id="PTHR43390">
    <property type="entry name" value="SIGNAL PEPTIDASE I"/>
    <property type="match status" value="1"/>
</dbReference>
<dbReference type="GO" id="GO:0006465">
    <property type="term" value="P:signal peptide processing"/>
    <property type="evidence" value="ECO:0007669"/>
    <property type="project" value="InterPro"/>
</dbReference>
<evidence type="ECO:0000256" key="4">
    <source>
        <dbReference type="ARBA" id="ARBA00022801"/>
    </source>
</evidence>
<accession>A0A2H0N4T1</accession>
<dbReference type="SUPFAM" id="SSF51306">
    <property type="entry name" value="LexA/Signal peptidase"/>
    <property type="match status" value="1"/>
</dbReference>
<gene>
    <name evidence="8" type="primary">lepB</name>
    <name evidence="8" type="ORF">COV59_01820</name>
</gene>
<dbReference type="PRINTS" id="PR00727">
    <property type="entry name" value="LEADERPTASE"/>
</dbReference>
<protein>
    <recommendedName>
        <fullName evidence="3 6">Signal peptidase I</fullName>
        <ecNumber evidence="3 6">3.4.21.89</ecNumber>
    </recommendedName>
</protein>
<feature type="active site" evidence="5">
    <location>
        <position position="87"/>
    </location>
</feature>
<dbReference type="GO" id="GO:0009003">
    <property type="term" value="F:signal peptidase activity"/>
    <property type="evidence" value="ECO:0007669"/>
    <property type="project" value="UniProtKB-EC"/>
</dbReference>
<dbReference type="PANTHER" id="PTHR43390:SF1">
    <property type="entry name" value="CHLOROPLAST PROCESSING PEPTIDASE"/>
    <property type="match status" value="1"/>
</dbReference>
<dbReference type="GO" id="GO:0004252">
    <property type="term" value="F:serine-type endopeptidase activity"/>
    <property type="evidence" value="ECO:0007669"/>
    <property type="project" value="InterPro"/>
</dbReference>
<evidence type="ECO:0000313" key="9">
    <source>
        <dbReference type="Proteomes" id="UP000229600"/>
    </source>
</evidence>
<feature type="transmembrane region" description="Helical" evidence="6">
    <location>
        <begin position="12"/>
        <end position="35"/>
    </location>
</feature>
<evidence type="ECO:0000256" key="6">
    <source>
        <dbReference type="RuleBase" id="RU362042"/>
    </source>
</evidence>
<dbReference type="Proteomes" id="UP000229600">
    <property type="component" value="Unassembled WGS sequence"/>
</dbReference>
<evidence type="ECO:0000313" key="8">
    <source>
        <dbReference type="EMBL" id="PIR03904.1"/>
    </source>
</evidence>
<dbReference type="InterPro" id="IPR019757">
    <property type="entry name" value="Pept_S26A_signal_pept_1_Lys-AS"/>
</dbReference>
<comment type="similarity">
    <text evidence="2 6">Belongs to the peptidase S26 family.</text>
</comment>
<evidence type="ECO:0000259" key="7">
    <source>
        <dbReference type="Pfam" id="PF10502"/>
    </source>
</evidence>
<dbReference type="Pfam" id="PF10502">
    <property type="entry name" value="Peptidase_S26"/>
    <property type="match status" value="1"/>
</dbReference>
<evidence type="ECO:0000256" key="3">
    <source>
        <dbReference type="ARBA" id="ARBA00013208"/>
    </source>
</evidence>
<dbReference type="InterPro" id="IPR036286">
    <property type="entry name" value="LexA/Signal_pep-like_sf"/>
</dbReference>
<dbReference type="GO" id="GO:0016020">
    <property type="term" value="C:membrane"/>
    <property type="evidence" value="ECO:0007669"/>
    <property type="project" value="UniProtKB-SubCell"/>
</dbReference>
<keyword evidence="6" id="KW-0812">Transmembrane</keyword>
<evidence type="ECO:0000256" key="2">
    <source>
        <dbReference type="ARBA" id="ARBA00009370"/>
    </source>
</evidence>
<keyword evidence="6" id="KW-1133">Transmembrane helix</keyword>
<dbReference type="EMBL" id="PCWN01000007">
    <property type="protein sequence ID" value="PIR03904.1"/>
    <property type="molecule type" value="Genomic_DNA"/>
</dbReference>
<comment type="subcellular location">
    <subcellularLocation>
        <location evidence="6">Membrane</location>
        <topology evidence="6">Single-pass type II membrane protein</topology>
    </subcellularLocation>
</comment>
<dbReference type="InterPro" id="IPR000223">
    <property type="entry name" value="Pept_S26A_signal_pept_1"/>
</dbReference>
<name>A0A2H0N4T1_9BACT</name>
<dbReference type="NCBIfam" id="TIGR02227">
    <property type="entry name" value="sigpep_I_bact"/>
    <property type="match status" value="1"/>
</dbReference>
<dbReference type="PROSITE" id="PS00761">
    <property type="entry name" value="SPASE_I_3"/>
    <property type="match status" value="1"/>
</dbReference>
<evidence type="ECO:0000256" key="5">
    <source>
        <dbReference type="PIRSR" id="PIRSR600223-1"/>
    </source>
</evidence>